<dbReference type="InterPro" id="IPR013786">
    <property type="entry name" value="AcylCoA_DH/ox_N"/>
</dbReference>
<sequence length="404" mass="45309">MSTIPVTSDELSYSLNGKINDLQKAFSDKAGYYDQSGLFPHENIDLVTNNALHTVTIDSDYGGMELGFEETSELLVRLASGCPSTALCLAMHYYTIAGLNKVLSPQQKSKIYSDIRNNGHYFTSFNQPNVTIVQANQDFTQSTGIAIKKVDEGYLVNGVKRCSSGIDRFSYIPIYGNQVGIDKSRFGISALFLRRDDPGVTITSSWDNASLRASAGHDVLLNDVFVSKDRLIGHEGFGVENTSNLVFWSRMAISSVYLGIAKASMDYITTIIKHKKDYVSKKTLAFLPNIQYAFSELKIKYDTAHSQLKMFVKQADYETFNGKYTDDLFQRALVTKFFVGRTANEIVWQAMQIEGMRSMSRGSVLERLYRDVRAATFHQPNDDLMKEILAKKALGLIAPKNRWV</sequence>
<dbReference type="EMBL" id="VDCQ01000030">
    <property type="protein sequence ID" value="TNJ64362.1"/>
    <property type="molecule type" value="Genomic_DNA"/>
</dbReference>
<keyword evidence="5" id="KW-1185">Reference proteome</keyword>
<dbReference type="InterPro" id="IPR009100">
    <property type="entry name" value="AcylCoA_DH/oxidase_NM_dom_sf"/>
</dbReference>
<gene>
    <name evidence="4" type="ORF">FE784_20555</name>
</gene>
<dbReference type="GO" id="GO:0003995">
    <property type="term" value="F:acyl-CoA dehydrogenase activity"/>
    <property type="evidence" value="ECO:0007669"/>
    <property type="project" value="TreeGrafter"/>
</dbReference>
<dbReference type="SUPFAM" id="SSF56645">
    <property type="entry name" value="Acyl-CoA dehydrogenase NM domain-like"/>
    <property type="match status" value="1"/>
</dbReference>
<dbReference type="InterPro" id="IPR037069">
    <property type="entry name" value="AcylCoA_DH/ox_N_sf"/>
</dbReference>
<dbReference type="InterPro" id="IPR036250">
    <property type="entry name" value="AcylCo_DH-like_C"/>
</dbReference>
<evidence type="ECO:0000313" key="5">
    <source>
        <dbReference type="Proteomes" id="UP000307943"/>
    </source>
</evidence>
<evidence type="ECO:0000259" key="2">
    <source>
        <dbReference type="Pfam" id="PF02771"/>
    </source>
</evidence>
<dbReference type="Gene3D" id="1.20.140.10">
    <property type="entry name" value="Butyryl-CoA Dehydrogenase, subunit A, domain 3"/>
    <property type="match status" value="1"/>
</dbReference>
<dbReference type="SUPFAM" id="SSF47203">
    <property type="entry name" value="Acyl-CoA dehydrogenase C-terminal domain-like"/>
    <property type="match status" value="1"/>
</dbReference>
<dbReference type="Gene3D" id="2.40.110.10">
    <property type="entry name" value="Butyryl-CoA Dehydrogenase, subunit A, domain 2"/>
    <property type="match status" value="1"/>
</dbReference>
<dbReference type="InterPro" id="IPR013107">
    <property type="entry name" value="Acyl-CoA_DH_C"/>
</dbReference>
<dbReference type="CDD" id="cd00567">
    <property type="entry name" value="ACAD"/>
    <property type="match status" value="1"/>
</dbReference>
<dbReference type="PANTHER" id="PTHR43884:SF25">
    <property type="entry name" value="ACYL-COA DEHYDROGENASE YDBM-RELATED"/>
    <property type="match status" value="1"/>
</dbReference>
<dbReference type="InterPro" id="IPR046373">
    <property type="entry name" value="Acyl-CoA_Oxase/DH_mid-dom_sf"/>
</dbReference>
<reference evidence="4 5" key="1">
    <citation type="submission" date="2019-05" db="EMBL/GenBank/DDBJ databases">
        <title>We sequenced the genome of Paenibacillus hemerocallicola KCTC 33185 for further insight into its adaptation and study the phylogeny of Paenibacillus.</title>
        <authorList>
            <person name="Narsing Rao M.P."/>
        </authorList>
    </citation>
    <scope>NUCLEOTIDE SEQUENCE [LARGE SCALE GENOMIC DNA]</scope>
    <source>
        <strain evidence="4 5">KCTC 33185</strain>
    </source>
</reference>
<evidence type="ECO:0000313" key="4">
    <source>
        <dbReference type="EMBL" id="TNJ64362.1"/>
    </source>
</evidence>
<dbReference type="Pfam" id="PF08028">
    <property type="entry name" value="Acyl-CoA_dh_2"/>
    <property type="match status" value="1"/>
</dbReference>
<proteinExistence type="predicted"/>
<organism evidence="4 5">
    <name type="scientific">Paenibacillus hemerocallicola</name>
    <dbReference type="NCBI Taxonomy" id="1172614"/>
    <lineage>
        <taxon>Bacteria</taxon>
        <taxon>Bacillati</taxon>
        <taxon>Bacillota</taxon>
        <taxon>Bacilli</taxon>
        <taxon>Bacillales</taxon>
        <taxon>Paenibacillaceae</taxon>
        <taxon>Paenibacillus</taxon>
    </lineage>
</organism>
<dbReference type="Proteomes" id="UP000307943">
    <property type="component" value="Unassembled WGS sequence"/>
</dbReference>
<accession>A0A5C4T5M3</accession>
<dbReference type="OrthoDB" id="9802447at2"/>
<evidence type="ECO:0000256" key="1">
    <source>
        <dbReference type="ARBA" id="ARBA00023002"/>
    </source>
</evidence>
<dbReference type="GO" id="GO:0050660">
    <property type="term" value="F:flavin adenine dinucleotide binding"/>
    <property type="evidence" value="ECO:0007669"/>
    <property type="project" value="InterPro"/>
</dbReference>
<dbReference type="PANTHER" id="PTHR43884">
    <property type="entry name" value="ACYL-COA DEHYDROGENASE"/>
    <property type="match status" value="1"/>
</dbReference>
<protein>
    <submittedName>
        <fullName evidence="4">Acyl-CoA dehydrogenase</fullName>
    </submittedName>
</protein>
<dbReference type="Pfam" id="PF02771">
    <property type="entry name" value="Acyl-CoA_dh_N"/>
    <property type="match status" value="1"/>
</dbReference>
<name>A0A5C4T5M3_9BACL</name>
<dbReference type="AlphaFoldDB" id="A0A5C4T5M3"/>
<dbReference type="Gene3D" id="1.10.540.10">
    <property type="entry name" value="Acyl-CoA dehydrogenase/oxidase, N-terminal domain"/>
    <property type="match status" value="1"/>
</dbReference>
<feature type="domain" description="Acyl-CoA dehydrogenase/oxidase N-terminal" evidence="2">
    <location>
        <begin position="25"/>
        <end position="112"/>
    </location>
</feature>
<dbReference type="PIRSF" id="PIRSF016578">
    <property type="entry name" value="HsaA"/>
    <property type="match status" value="1"/>
</dbReference>
<feature type="domain" description="Acyl-CoA dehydrogenase C-terminal" evidence="3">
    <location>
        <begin position="252"/>
        <end position="379"/>
    </location>
</feature>
<comment type="caution">
    <text evidence="4">The sequence shown here is derived from an EMBL/GenBank/DDBJ whole genome shotgun (WGS) entry which is preliminary data.</text>
</comment>
<keyword evidence="1" id="KW-0560">Oxidoreductase</keyword>
<evidence type="ECO:0000259" key="3">
    <source>
        <dbReference type="Pfam" id="PF08028"/>
    </source>
</evidence>